<comment type="caution">
    <text evidence="1">The sequence shown here is derived from an EMBL/GenBank/DDBJ whole genome shotgun (WGS) entry which is preliminary data.</text>
</comment>
<keyword evidence="2" id="KW-1185">Reference proteome</keyword>
<evidence type="ECO:0000313" key="1">
    <source>
        <dbReference type="EMBL" id="GLJ79216.1"/>
    </source>
</evidence>
<gene>
    <name evidence="1" type="ORF">GCM10017586_08980</name>
</gene>
<proteinExistence type="predicted"/>
<accession>A0A9W6M2R3</accession>
<reference evidence="1" key="2">
    <citation type="submission" date="2023-01" db="EMBL/GenBank/DDBJ databases">
        <authorList>
            <person name="Sun Q."/>
            <person name="Evtushenko L."/>
        </authorList>
    </citation>
    <scope>NUCLEOTIDE SEQUENCE</scope>
    <source>
        <strain evidence="1">VKM Ac-1447</strain>
    </source>
</reference>
<dbReference type="Proteomes" id="UP001142317">
    <property type="component" value="Unassembled WGS sequence"/>
</dbReference>
<name>A0A9W6M2R3_9MICO</name>
<sequence length="121" mass="13182">MSLEHSFGTAIGGAAESAGADFRPRVLLGGIGMLEGWEARDGTEYYAIQGPRDVNRYLDGAQVGALGYAITPSQENGITELDSGMTAGDPIEQHNWLLSTGERLNPRTRREVNRVLYELTR</sequence>
<evidence type="ECO:0000313" key="2">
    <source>
        <dbReference type="Proteomes" id="UP001142317"/>
    </source>
</evidence>
<reference evidence="1" key="1">
    <citation type="journal article" date="2014" name="Int. J. Syst. Evol. Microbiol.">
        <title>Complete genome sequence of Corynebacterium casei LMG S-19264T (=DSM 44701T), isolated from a smear-ripened cheese.</title>
        <authorList>
            <consortium name="US DOE Joint Genome Institute (JGI-PGF)"/>
            <person name="Walter F."/>
            <person name="Albersmeier A."/>
            <person name="Kalinowski J."/>
            <person name="Ruckert C."/>
        </authorList>
    </citation>
    <scope>NUCLEOTIDE SEQUENCE</scope>
    <source>
        <strain evidence="1">VKM Ac-1447</strain>
    </source>
</reference>
<protein>
    <submittedName>
        <fullName evidence="1">Uncharacterized protein</fullName>
    </submittedName>
</protein>
<dbReference type="RefSeq" id="WP_210004460.1">
    <property type="nucleotide sequence ID" value="NZ_BSEO01000001.1"/>
</dbReference>
<dbReference type="AlphaFoldDB" id="A0A9W6M2R3"/>
<organism evidence="1 2">
    <name type="scientific">Microbacterium imperiale</name>
    <dbReference type="NCBI Taxonomy" id="33884"/>
    <lineage>
        <taxon>Bacteria</taxon>
        <taxon>Bacillati</taxon>
        <taxon>Actinomycetota</taxon>
        <taxon>Actinomycetes</taxon>
        <taxon>Micrococcales</taxon>
        <taxon>Microbacteriaceae</taxon>
        <taxon>Microbacterium</taxon>
    </lineage>
</organism>
<dbReference type="EMBL" id="BSEO01000001">
    <property type="protein sequence ID" value="GLJ79216.1"/>
    <property type="molecule type" value="Genomic_DNA"/>
</dbReference>